<comment type="caution">
    <text evidence="1">The sequence shown here is derived from an EMBL/GenBank/DDBJ whole genome shotgun (WGS) entry which is preliminary data.</text>
</comment>
<reference evidence="2" key="1">
    <citation type="journal article" date="2019" name="Int. J. Syst. Evol. Microbiol.">
        <title>The Global Catalogue of Microorganisms (GCM) 10K type strain sequencing project: providing services to taxonomists for standard genome sequencing and annotation.</title>
        <authorList>
            <consortium name="The Broad Institute Genomics Platform"/>
            <consortium name="The Broad Institute Genome Sequencing Center for Infectious Disease"/>
            <person name="Wu L."/>
            <person name="Ma J."/>
        </authorList>
    </citation>
    <scope>NUCLEOTIDE SEQUENCE [LARGE SCALE GENOMIC DNA]</scope>
    <source>
        <strain evidence="2">JCM 16924</strain>
    </source>
</reference>
<evidence type="ECO:0000313" key="2">
    <source>
        <dbReference type="Proteomes" id="UP001500456"/>
    </source>
</evidence>
<dbReference type="EMBL" id="BAAAZX010000024">
    <property type="protein sequence ID" value="GAA4016039.1"/>
    <property type="molecule type" value="Genomic_DNA"/>
</dbReference>
<accession>A0ABP7SSZ9</accession>
<dbReference type="Proteomes" id="UP001500456">
    <property type="component" value="Unassembled WGS sequence"/>
</dbReference>
<protein>
    <submittedName>
        <fullName evidence="1">Uncharacterized protein</fullName>
    </submittedName>
</protein>
<gene>
    <name evidence="1" type="ORF">GCM10022232_68960</name>
</gene>
<proteinExistence type="predicted"/>
<organism evidence="1 2">
    <name type="scientific">Streptomyces plumbiresistens</name>
    <dbReference type="NCBI Taxonomy" id="511811"/>
    <lineage>
        <taxon>Bacteria</taxon>
        <taxon>Bacillati</taxon>
        <taxon>Actinomycetota</taxon>
        <taxon>Actinomycetes</taxon>
        <taxon>Kitasatosporales</taxon>
        <taxon>Streptomycetaceae</taxon>
        <taxon>Streptomyces</taxon>
    </lineage>
</organism>
<sequence length="106" mass="11410">MNEPMRRLPWTGPGGRVEYAAPGEGVDQIADSTEQHIISMASNDAAYALTVVERPEVSNAELCALVRKLATTIRDVASVAELRGERLNSPAARALEEALRAALSQH</sequence>
<evidence type="ECO:0000313" key="1">
    <source>
        <dbReference type="EMBL" id="GAA4016039.1"/>
    </source>
</evidence>
<keyword evidence="2" id="KW-1185">Reference proteome</keyword>
<name>A0ABP7SSZ9_9ACTN</name>